<dbReference type="InterPro" id="IPR001387">
    <property type="entry name" value="Cro/C1-type_HTH"/>
</dbReference>
<protein>
    <recommendedName>
        <fullName evidence="1">HTH cro/C1-type domain-containing protein</fullName>
    </recommendedName>
</protein>
<evidence type="ECO:0000313" key="3">
    <source>
        <dbReference type="Proteomes" id="UP000018130"/>
    </source>
</evidence>
<feature type="domain" description="HTH cro/C1-type" evidence="1">
    <location>
        <begin position="8"/>
        <end position="51"/>
    </location>
</feature>
<gene>
    <name evidence="2" type="ORF">CWATWH0402_1324</name>
</gene>
<proteinExistence type="predicted"/>
<name>T2JK81_CROWT</name>
<evidence type="ECO:0000313" key="2">
    <source>
        <dbReference type="EMBL" id="CCQ65670.1"/>
    </source>
</evidence>
<reference evidence="2 3" key="1">
    <citation type="submission" date="2013-01" db="EMBL/GenBank/DDBJ databases">
        <authorList>
            <person name="Bench S."/>
        </authorList>
    </citation>
    <scope>NUCLEOTIDE SEQUENCE [LARGE SCALE GENOMIC DNA]</scope>
    <source>
        <strain evidence="2 3">WH 0402</strain>
    </source>
</reference>
<dbReference type="EMBL" id="CAQN01000241">
    <property type="protein sequence ID" value="CCQ65670.1"/>
    <property type="molecule type" value="Genomic_DNA"/>
</dbReference>
<evidence type="ECO:0000259" key="1">
    <source>
        <dbReference type="Pfam" id="PF13443"/>
    </source>
</evidence>
<sequence>MDIGGSFDKTLKEFGINASWLSRASGVNAQMISRFRNGKEVQTDTLEKLMEPLPSEAKQYFVLFY</sequence>
<dbReference type="InterPro" id="IPR010982">
    <property type="entry name" value="Lambda_DNA-bd_dom_sf"/>
</dbReference>
<dbReference type="GO" id="GO:0003677">
    <property type="term" value="F:DNA binding"/>
    <property type="evidence" value="ECO:0007669"/>
    <property type="project" value="InterPro"/>
</dbReference>
<dbReference type="Proteomes" id="UP000018130">
    <property type="component" value="Unassembled WGS sequence"/>
</dbReference>
<dbReference type="SUPFAM" id="SSF47413">
    <property type="entry name" value="lambda repressor-like DNA-binding domains"/>
    <property type="match status" value="1"/>
</dbReference>
<dbReference type="RefSeq" id="WP_048323773.1">
    <property type="nucleotide sequence ID" value="NZ_CAQN01000241.1"/>
</dbReference>
<comment type="caution">
    <text evidence="2">The sequence shown here is derived from an EMBL/GenBank/DDBJ whole genome shotgun (WGS) entry which is preliminary data.</text>
</comment>
<accession>T2JK81</accession>
<organism evidence="2 3">
    <name type="scientific">Crocosphaera watsonii WH 0402</name>
    <dbReference type="NCBI Taxonomy" id="1284629"/>
    <lineage>
        <taxon>Bacteria</taxon>
        <taxon>Bacillati</taxon>
        <taxon>Cyanobacteriota</taxon>
        <taxon>Cyanophyceae</taxon>
        <taxon>Oscillatoriophycideae</taxon>
        <taxon>Chroococcales</taxon>
        <taxon>Aphanothecaceae</taxon>
        <taxon>Crocosphaera</taxon>
    </lineage>
</organism>
<dbReference type="AlphaFoldDB" id="T2JK81"/>
<dbReference type="Pfam" id="PF13443">
    <property type="entry name" value="HTH_26"/>
    <property type="match status" value="1"/>
</dbReference>
<reference evidence="2 3" key="2">
    <citation type="submission" date="2013-09" db="EMBL/GenBank/DDBJ databases">
        <title>Whole genome comparison of six Crocosphaera watsonii strains with differing phenotypes.</title>
        <authorList>
            <person name="Bench S.R."/>
            <person name="Heller P."/>
            <person name="Frank I."/>
            <person name="Arciniega M."/>
            <person name="Shilova I.N."/>
            <person name="Zehr J.P."/>
        </authorList>
    </citation>
    <scope>NUCLEOTIDE SEQUENCE [LARGE SCALE GENOMIC DNA]</scope>
    <source>
        <strain evidence="2 3">WH 0402</strain>
    </source>
</reference>